<protein>
    <submittedName>
        <fullName evidence="2">Uncharacterized protein</fullName>
    </submittedName>
</protein>
<evidence type="ECO:0000313" key="3">
    <source>
        <dbReference type="Proteomes" id="UP000297280"/>
    </source>
</evidence>
<name>A0A4Z1KMM0_9HELO</name>
<keyword evidence="3" id="KW-1185">Reference proteome</keyword>
<gene>
    <name evidence="2" type="ORF">BPOR_0787g00070</name>
</gene>
<dbReference type="Proteomes" id="UP000297280">
    <property type="component" value="Unassembled WGS sequence"/>
</dbReference>
<organism evidence="2 3">
    <name type="scientific">Botrytis porri</name>
    <dbReference type="NCBI Taxonomy" id="87229"/>
    <lineage>
        <taxon>Eukaryota</taxon>
        <taxon>Fungi</taxon>
        <taxon>Dikarya</taxon>
        <taxon>Ascomycota</taxon>
        <taxon>Pezizomycotina</taxon>
        <taxon>Leotiomycetes</taxon>
        <taxon>Helotiales</taxon>
        <taxon>Sclerotiniaceae</taxon>
        <taxon>Botrytis</taxon>
    </lineage>
</organism>
<reference evidence="2 3" key="1">
    <citation type="submission" date="2017-12" db="EMBL/GenBank/DDBJ databases">
        <title>Comparative genomics of Botrytis spp.</title>
        <authorList>
            <person name="Valero-Jimenez C.A."/>
            <person name="Tapia P."/>
            <person name="Veloso J."/>
            <person name="Silva-Moreno E."/>
            <person name="Staats M."/>
            <person name="Valdes J.H."/>
            <person name="Van Kan J.A.L."/>
        </authorList>
    </citation>
    <scope>NUCLEOTIDE SEQUENCE [LARGE SCALE GENOMIC DNA]</scope>
    <source>
        <strain evidence="2 3">MUCL3349</strain>
    </source>
</reference>
<evidence type="ECO:0000313" key="2">
    <source>
        <dbReference type="EMBL" id="TGO82639.1"/>
    </source>
</evidence>
<feature type="compositionally biased region" description="Basic and acidic residues" evidence="1">
    <location>
        <begin position="101"/>
        <end position="110"/>
    </location>
</feature>
<dbReference type="AlphaFoldDB" id="A0A4Z1KMM0"/>
<proteinExistence type="predicted"/>
<sequence>MNRLCQESAEVLENSKKTIPHIDQIHKIARTVLINTEELLLQSQKIILVANSTKADTEHNLPRVDEISANTQLLTQEVQNMNANWSGRHGFIARTPLPNNHENKDEKLDQNRSLSKEQTIFRNTSM</sequence>
<evidence type="ECO:0000256" key="1">
    <source>
        <dbReference type="SAM" id="MobiDB-lite"/>
    </source>
</evidence>
<feature type="compositionally biased region" description="Polar residues" evidence="1">
    <location>
        <begin position="111"/>
        <end position="126"/>
    </location>
</feature>
<comment type="caution">
    <text evidence="2">The sequence shown here is derived from an EMBL/GenBank/DDBJ whole genome shotgun (WGS) entry which is preliminary data.</text>
</comment>
<accession>A0A4Z1KMM0</accession>
<feature type="region of interest" description="Disordered" evidence="1">
    <location>
        <begin position="89"/>
        <end position="126"/>
    </location>
</feature>
<dbReference type="EMBL" id="PQXO01000784">
    <property type="protein sequence ID" value="TGO82639.1"/>
    <property type="molecule type" value="Genomic_DNA"/>
</dbReference>